<dbReference type="STRING" id="309798.COPRO5265_1202"/>
<dbReference type="AlphaFoldDB" id="B5Y9R3"/>
<keyword evidence="1 8" id="KW-0121">Carboxypeptidase</keyword>
<dbReference type="PIRSF" id="PIRSF006615">
    <property type="entry name" value="Zn_crbxpep_Taq"/>
    <property type="match status" value="1"/>
</dbReference>
<evidence type="ECO:0000256" key="6">
    <source>
        <dbReference type="ARBA" id="ARBA00052755"/>
    </source>
</evidence>
<dbReference type="PROSITE" id="PS52034">
    <property type="entry name" value="PEPTIDASE_M32"/>
    <property type="match status" value="1"/>
</dbReference>
<keyword evidence="9" id="KW-0862">Zinc</keyword>
<evidence type="ECO:0000313" key="12">
    <source>
        <dbReference type="Proteomes" id="UP000001732"/>
    </source>
</evidence>
<organism evidence="11 12">
    <name type="scientific">Coprothermobacter proteolyticus (strain ATCC 35245 / DSM 5265 / OCM 4 / BT)</name>
    <dbReference type="NCBI Taxonomy" id="309798"/>
    <lineage>
        <taxon>Bacteria</taxon>
        <taxon>Pseudomonadati</taxon>
        <taxon>Coprothermobacterota</taxon>
        <taxon>Coprothermobacteria</taxon>
        <taxon>Coprothermobacterales</taxon>
        <taxon>Coprothermobacteraceae</taxon>
        <taxon>Coprothermobacter</taxon>
    </lineage>
</organism>
<comment type="function">
    <text evidence="8">Broad specificity carboxypetidase that releases amino acids sequentially from the C-terminus, including neutral, aromatic, polar and basic residues.</text>
</comment>
<reference evidence="11 12" key="2">
    <citation type="journal article" date="2014" name="Genome Announc.">
        <title>Complete Genome Sequence of Coprothermobacter proteolyticus DSM 5265.</title>
        <authorList>
            <person name="Alexiev A."/>
            <person name="Coil D.A."/>
            <person name="Badger J.H."/>
            <person name="Enticknap J."/>
            <person name="Ward N."/>
            <person name="Robb F.T."/>
            <person name="Eisen J.A."/>
        </authorList>
    </citation>
    <scope>NUCLEOTIDE SEQUENCE [LARGE SCALE GENOMIC DNA]</scope>
    <source>
        <strain evidence="12">ATCC 35245 / DSM 5265 / OCM 4 / BT</strain>
    </source>
</reference>
<evidence type="ECO:0000256" key="8">
    <source>
        <dbReference type="PIRNR" id="PIRNR006615"/>
    </source>
</evidence>
<proteinExistence type="inferred from homology"/>
<dbReference type="FunFam" id="1.10.1370.30:FF:000003">
    <property type="entry name" value="Thermostable carboxypeptidase 1"/>
    <property type="match status" value="1"/>
</dbReference>
<keyword evidence="5 8" id="KW-0482">Metalloprotease</keyword>
<dbReference type="CDD" id="cd06460">
    <property type="entry name" value="M32_Taq"/>
    <property type="match status" value="1"/>
</dbReference>
<protein>
    <recommendedName>
        <fullName evidence="8">Metal-dependent carboxypeptidase</fullName>
        <ecNumber evidence="8">3.4.17.19</ecNumber>
    </recommendedName>
</protein>
<dbReference type="EMBL" id="CP001145">
    <property type="protein sequence ID" value="ACI16846.1"/>
    <property type="molecule type" value="Genomic_DNA"/>
</dbReference>
<keyword evidence="4 8" id="KW-0378">Hydrolase</keyword>
<name>B5Y9R3_COPPD</name>
<dbReference type="Proteomes" id="UP000001732">
    <property type="component" value="Chromosome"/>
</dbReference>
<dbReference type="GO" id="GO:0008270">
    <property type="term" value="F:zinc ion binding"/>
    <property type="evidence" value="ECO:0007669"/>
    <property type="project" value="UniProtKB-ARBA"/>
</dbReference>
<evidence type="ECO:0000256" key="5">
    <source>
        <dbReference type="ARBA" id="ARBA00023049"/>
    </source>
</evidence>
<dbReference type="eggNOG" id="COG2317">
    <property type="taxonomic scope" value="Bacteria"/>
</dbReference>
<dbReference type="GO" id="GO:0006508">
    <property type="term" value="P:proteolysis"/>
    <property type="evidence" value="ECO:0007669"/>
    <property type="project" value="UniProtKB-UniRule"/>
</dbReference>
<feature type="active site" description="Proton donor/acceptor" evidence="10">
    <location>
        <position position="259"/>
    </location>
</feature>
<evidence type="ECO:0000256" key="1">
    <source>
        <dbReference type="ARBA" id="ARBA00022645"/>
    </source>
</evidence>
<comment type="cofactor">
    <cofactor evidence="9">
        <name>Zn(2+)</name>
        <dbReference type="ChEBI" id="CHEBI:29105"/>
    </cofactor>
    <text evidence="9">Binds 1 zinc ion per subunit.</text>
</comment>
<keyword evidence="12" id="KW-1185">Reference proteome</keyword>
<comment type="similarity">
    <text evidence="7 8">Belongs to the peptidase M32 family.</text>
</comment>
<feature type="binding site" evidence="9">
    <location>
        <position position="288"/>
    </location>
    <ligand>
        <name>Zn(2+)</name>
        <dbReference type="ChEBI" id="CHEBI:29105"/>
        <note>catalytic</note>
    </ligand>
</feature>
<dbReference type="PANTHER" id="PTHR34217">
    <property type="entry name" value="METAL-DEPENDENT CARBOXYPEPTIDASE"/>
    <property type="match status" value="1"/>
</dbReference>
<comment type="catalytic activity">
    <reaction evidence="6 8">
        <text>Release of a C-terminal amino acid with broad specificity, except for -Pro.</text>
        <dbReference type="EC" id="3.4.17.19"/>
    </reaction>
</comment>
<dbReference type="PANTHER" id="PTHR34217:SF1">
    <property type="entry name" value="CARBOXYPEPTIDASE 1"/>
    <property type="match status" value="1"/>
</dbReference>
<evidence type="ECO:0000256" key="2">
    <source>
        <dbReference type="ARBA" id="ARBA00022670"/>
    </source>
</evidence>
<keyword evidence="3 8" id="KW-0479">Metal-binding</keyword>
<evidence type="ECO:0000256" key="9">
    <source>
        <dbReference type="PIRSR" id="PIRSR006615-1"/>
    </source>
</evidence>
<dbReference type="SUPFAM" id="SSF55486">
    <property type="entry name" value="Metalloproteases ('zincins'), catalytic domain"/>
    <property type="match status" value="1"/>
</dbReference>
<keyword evidence="2 8" id="KW-0645">Protease</keyword>
<sequence length="493" mass="56935">MQEIKGYLRRIELLGNAMGVLNWDLEVNVPPGGVKGRAEVLGYLSGEMYKLITAPEAGEYIAWLEQQNLTDPVHKGMLREMKKSYERLVKIPADRFVAFSRLTSEAQAVWAESRRRNDYEMFKPYLKQIMDFEKEFVGYLGYKQNKYDTLLDQYEPDMTTAVLDKVFGDLRDKLVELLTGLREQGKAPNNDFLKGHYPADKQKALNREVLKLMGFDFNRGRVDISAHPFTTSFFNGDVRITNRYDEEYFLSSFFSAMHEGGHALYEQDISDELYGTGLATGVSMGIHESQSRFYENMIGRSKGFWEYFFPTVVKEFPNLSGARPEDMYKAVNTVEPSLIRTEADELTYAMHIIIRYEMEKAFINDEITVDEAPEVWNEKYEKYLGIRPKDYSSGILQDTHWSGGMVGYFPSYALGNLYAAQFLNTMKKDMDVEELLREGNLEPIHQWLKDKVHKHGAVYTPSELVEMVTGEPLNPQYFVDYLAAKLRTVYNID</sequence>
<gene>
    <name evidence="11" type="primary">ctaQ</name>
    <name evidence="11" type="ordered locus">COPRO5265_1202</name>
</gene>
<feature type="binding site" evidence="9">
    <location>
        <position position="258"/>
    </location>
    <ligand>
        <name>Zn(2+)</name>
        <dbReference type="ChEBI" id="CHEBI:29105"/>
        <note>catalytic</note>
    </ligand>
</feature>
<evidence type="ECO:0000256" key="3">
    <source>
        <dbReference type="ARBA" id="ARBA00022723"/>
    </source>
</evidence>
<dbReference type="PRINTS" id="PR00998">
    <property type="entry name" value="CRBOXYPTASET"/>
</dbReference>
<evidence type="ECO:0000256" key="10">
    <source>
        <dbReference type="PIRSR" id="PIRSR006615-2"/>
    </source>
</evidence>
<reference evidence="12" key="1">
    <citation type="submission" date="2008-08" db="EMBL/GenBank/DDBJ databases">
        <title>The complete genome sequence of Coprothermobacter proteolyticus strain ATCC 5245 / DSM 5265 / BT.</title>
        <authorList>
            <person name="Dodson R.J."/>
            <person name="Durkin A.S."/>
            <person name="Wu M."/>
            <person name="Eisen J."/>
            <person name="Sutton G."/>
        </authorList>
    </citation>
    <scope>NUCLEOTIDE SEQUENCE [LARGE SCALE GENOMIC DNA]</scope>
    <source>
        <strain evidence="12">ATCC 35245 / DSM 5265 / OCM 4 / BT</strain>
    </source>
</reference>
<evidence type="ECO:0000313" key="11">
    <source>
        <dbReference type="EMBL" id="ACI16846.1"/>
    </source>
</evidence>
<dbReference type="EC" id="3.4.17.19" evidence="8"/>
<evidence type="ECO:0000256" key="4">
    <source>
        <dbReference type="ARBA" id="ARBA00022801"/>
    </source>
</evidence>
<dbReference type="KEGG" id="cpo:COPRO5265_1202"/>
<dbReference type="InterPro" id="IPR001333">
    <property type="entry name" value="Peptidase_M32_Taq"/>
</dbReference>
<accession>B5Y9R3</accession>
<feature type="binding site" evidence="9">
    <location>
        <position position="262"/>
    </location>
    <ligand>
        <name>Zn(2+)</name>
        <dbReference type="ChEBI" id="CHEBI:29105"/>
        <note>catalytic</note>
    </ligand>
</feature>
<dbReference type="Pfam" id="PF02074">
    <property type="entry name" value="Peptidase_M32"/>
    <property type="match status" value="1"/>
</dbReference>
<dbReference type="Gene3D" id="1.10.1370.30">
    <property type="match status" value="1"/>
</dbReference>
<evidence type="ECO:0000256" key="7">
    <source>
        <dbReference type="ARBA" id="ARBA00061580"/>
    </source>
</evidence>
<dbReference type="GO" id="GO:0004181">
    <property type="term" value="F:metallocarboxypeptidase activity"/>
    <property type="evidence" value="ECO:0007669"/>
    <property type="project" value="UniProtKB-UniRule"/>
</dbReference>